<evidence type="ECO:0000256" key="1">
    <source>
        <dbReference type="SAM" id="MobiDB-lite"/>
    </source>
</evidence>
<evidence type="ECO:0000313" key="3">
    <source>
        <dbReference type="EMBL" id="ADD44185.1"/>
    </source>
</evidence>
<organism evidence="3 4">
    <name type="scientific">Stackebrandtia nassauensis (strain DSM 44728 / CIP 108903 / NRRL B-16338 / NBRC 102104 / LLR-40K-21)</name>
    <dbReference type="NCBI Taxonomy" id="446470"/>
    <lineage>
        <taxon>Bacteria</taxon>
        <taxon>Bacillati</taxon>
        <taxon>Actinomycetota</taxon>
        <taxon>Actinomycetes</taxon>
        <taxon>Glycomycetales</taxon>
        <taxon>Glycomycetaceae</taxon>
        <taxon>Stackebrandtia</taxon>
    </lineage>
</organism>
<feature type="region of interest" description="Disordered" evidence="1">
    <location>
        <begin position="88"/>
        <end position="121"/>
    </location>
</feature>
<dbReference type="EMBL" id="CP001778">
    <property type="protein sequence ID" value="ADD44185.1"/>
    <property type="molecule type" value="Genomic_DNA"/>
</dbReference>
<feature type="transmembrane region" description="Helical" evidence="2">
    <location>
        <begin position="54"/>
        <end position="76"/>
    </location>
</feature>
<dbReference type="Proteomes" id="UP000000844">
    <property type="component" value="Chromosome"/>
</dbReference>
<reference evidence="3 4" key="1">
    <citation type="journal article" date="2009" name="Stand. Genomic Sci.">
        <title>Complete genome sequence of Stackebrandtia nassauensis type strain (LLR-40K-21).</title>
        <authorList>
            <person name="Munk C."/>
            <person name="Lapidus A."/>
            <person name="Copeland A."/>
            <person name="Jando M."/>
            <person name="Mayilraj S."/>
            <person name="Glavina Del Rio T."/>
            <person name="Nolan M."/>
            <person name="Chen F."/>
            <person name="Lucas S."/>
            <person name="Tice H."/>
            <person name="Cheng J.F."/>
            <person name="Han C."/>
            <person name="Detter J.C."/>
            <person name="Bruce D."/>
            <person name="Goodwin L."/>
            <person name="Chain P."/>
            <person name="Pitluck S."/>
            <person name="Goker M."/>
            <person name="Ovchinikova G."/>
            <person name="Pati A."/>
            <person name="Ivanova N."/>
            <person name="Mavromatis K."/>
            <person name="Chen A."/>
            <person name="Palaniappan K."/>
            <person name="Land M."/>
            <person name="Hauser L."/>
            <person name="Chang Y.J."/>
            <person name="Jeffries C.D."/>
            <person name="Bristow J."/>
            <person name="Eisen J.A."/>
            <person name="Markowitz V."/>
            <person name="Hugenholtz P."/>
            <person name="Kyrpides N.C."/>
            <person name="Klenk H.P."/>
        </authorList>
    </citation>
    <scope>NUCLEOTIDE SEQUENCE [LARGE SCALE GENOMIC DNA]</scope>
    <source>
        <strain evidence="4">DSM 44728 / CIP 108903 / NRRL B-16338 / NBRC 102104 / LLR-40K-21</strain>
    </source>
</reference>
<keyword evidence="2" id="KW-0472">Membrane</keyword>
<dbReference type="OrthoDB" id="5188998at2"/>
<dbReference type="KEGG" id="sna:Snas_4540"/>
<evidence type="ECO:0008006" key="5">
    <source>
        <dbReference type="Google" id="ProtNLM"/>
    </source>
</evidence>
<feature type="compositionally biased region" description="Basic and acidic residues" evidence="1">
    <location>
        <begin position="94"/>
        <end position="112"/>
    </location>
</feature>
<proteinExistence type="predicted"/>
<dbReference type="InterPro" id="IPR021449">
    <property type="entry name" value="DUF3099"/>
</dbReference>
<dbReference type="eggNOG" id="ENOG5031SRY">
    <property type="taxonomic scope" value="Bacteria"/>
</dbReference>
<dbReference type="RefSeq" id="WP_013019756.1">
    <property type="nucleotide sequence ID" value="NC_013947.1"/>
</dbReference>
<evidence type="ECO:0000313" key="4">
    <source>
        <dbReference type="Proteomes" id="UP000000844"/>
    </source>
</evidence>
<dbReference type="HOGENOM" id="CLU_120892_2_0_11"/>
<dbReference type="AlphaFoldDB" id="D3Q6E2"/>
<dbReference type="STRING" id="446470.Snas_4540"/>
<protein>
    <recommendedName>
        <fullName evidence="5">DUF3099 domain-containing protein</fullName>
    </recommendedName>
</protein>
<evidence type="ECO:0000256" key="2">
    <source>
        <dbReference type="SAM" id="Phobius"/>
    </source>
</evidence>
<keyword evidence="2" id="KW-0812">Transmembrane</keyword>
<name>D3Q6E2_STANL</name>
<accession>D3Q6E2</accession>
<keyword evidence="4" id="KW-1185">Reference proteome</keyword>
<feature type="transmembrane region" description="Helical" evidence="2">
    <location>
        <begin position="27"/>
        <end position="48"/>
    </location>
</feature>
<dbReference type="Pfam" id="PF11298">
    <property type="entry name" value="DUF3099"/>
    <property type="match status" value="1"/>
</dbReference>
<gene>
    <name evidence="3" type="ordered locus">Snas_4540</name>
</gene>
<keyword evidence="2" id="KW-1133">Transmembrane helix</keyword>
<sequence length="121" mass="13410">MAQSHAKPALITDAEQSRHEQLRSRQIRYGVMMGIRALLLIIATVLVMAEVPLLWLWLSACAVGMVVLPWSAVLIANDRPAKKQHRMRRFGASKAEEPEARRLDSAEAKVIDIDSPGDATP</sequence>